<dbReference type="Pfam" id="PF02321">
    <property type="entry name" value="OEP"/>
    <property type="match status" value="2"/>
</dbReference>
<evidence type="ECO:0000256" key="3">
    <source>
        <dbReference type="ARBA" id="ARBA00022448"/>
    </source>
</evidence>
<dbReference type="SUPFAM" id="SSF56954">
    <property type="entry name" value="Outer membrane efflux proteins (OEP)"/>
    <property type="match status" value="1"/>
</dbReference>
<evidence type="ECO:0000256" key="1">
    <source>
        <dbReference type="ARBA" id="ARBA00004442"/>
    </source>
</evidence>
<comment type="caution">
    <text evidence="9">The sequence shown here is derived from an EMBL/GenBank/DDBJ whole genome shotgun (WGS) entry which is preliminary data.</text>
</comment>
<sequence>MTNCTTNPHSIHRYLFLYALIGVLMAFLLTAATARAQEKAITLKETLQLGLANSKELKLAGAKIEQAVERYNQAKDEALPTGNASFGYNRAQIPANRLQFGEESLSLPKSANAYLGILSLNQVIFAGNKLKYARKSTELLTQASRLDESKDRTRIAYSIISSYYNLYKVLQGIKVVEQNVASLNQQIKQSQRFFDQGIVTKNDVLQFQLQKANVELNGIELENNRRIVNYNLNILLGLPEATQLKIDDVEKVDKPVSLLSAYIDTALNTRPELMQADLQAKVADANIGTIKANTMPNLAAGASAYYVDVSANPIPRAGNYITPISIGLTASWNFGALWSNKHKVAEAKIERKEADISKSITADMIKNEVNQNYQNYIAALDKIKLLQTAIAQAGENNKILESKYRSNIASAVERADSQTLLYQAQINLELAKADAGLAYYTLLKSTGKLIN</sequence>
<evidence type="ECO:0000256" key="6">
    <source>
        <dbReference type="ARBA" id="ARBA00023136"/>
    </source>
</evidence>
<dbReference type="GO" id="GO:1990281">
    <property type="term" value="C:efflux pump complex"/>
    <property type="evidence" value="ECO:0007669"/>
    <property type="project" value="TreeGrafter"/>
</dbReference>
<dbReference type="RefSeq" id="WP_114006376.1">
    <property type="nucleotide sequence ID" value="NZ_QGDC01000010.1"/>
</dbReference>
<dbReference type="GO" id="GO:0009279">
    <property type="term" value="C:cell outer membrane"/>
    <property type="evidence" value="ECO:0007669"/>
    <property type="project" value="UniProtKB-SubCell"/>
</dbReference>
<reference evidence="9 10" key="1">
    <citation type="submission" date="2018-05" db="EMBL/GenBank/DDBJ databases">
        <title>Mucilaginibacter hurinus sp. nov., isolated from briquette warehouse soil.</title>
        <authorList>
            <person name="Choi L."/>
        </authorList>
    </citation>
    <scope>NUCLEOTIDE SEQUENCE [LARGE SCALE GENOMIC DNA]</scope>
    <source>
        <strain evidence="9 10">ZR32</strain>
    </source>
</reference>
<comment type="similarity">
    <text evidence="2">Belongs to the outer membrane factor (OMF) (TC 1.B.17) family.</text>
</comment>
<dbReference type="EMBL" id="QGDC01000010">
    <property type="protein sequence ID" value="RCH53806.1"/>
    <property type="molecule type" value="Genomic_DNA"/>
</dbReference>
<evidence type="ECO:0000256" key="8">
    <source>
        <dbReference type="SAM" id="Phobius"/>
    </source>
</evidence>
<dbReference type="AlphaFoldDB" id="A0A367GLR6"/>
<dbReference type="InterPro" id="IPR003423">
    <property type="entry name" value="OMP_efflux"/>
</dbReference>
<keyword evidence="6 8" id="KW-0472">Membrane</keyword>
<accession>A0A367GLR6</accession>
<evidence type="ECO:0000256" key="7">
    <source>
        <dbReference type="ARBA" id="ARBA00023237"/>
    </source>
</evidence>
<keyword evidence="8" id="KW-1133">Transmembrane helix</keyword>
<dbReference type="GO" id="GO:0015562">
    <property type="term" value="F:efflux transmembrane transporter activity"/>
    <property type="evidence" value="ECO:0007669"/>
    <property type="project" value="InterPro"/>
</dbReference>
<dbReference type="PANTHER" id="PTHR30026">
    <property type="entry name" value="OUTER MEMBRANE PROTEIN TOLC"/>
    <property type="match status" value="1"/>
</dbReference>
<evidence type="ECO:0000256" key="2">
    <source>
        <dbReference type="ARBA" id="ARBA00007613"/>
    </source>
</evidence>
<feature type="transmembrane region" description="Helical" evidence="8">
    <location>
        <begin position="15"/>
        <end position="34"/>
    </location>
</feature>
<gene>
    <name evidence="9" type="ORF">DJ568_16345</name>
</gene>
<keyword evidence="7" id="KW-0998">Cell outer membrane</keyword>
<evidence type="ECO:0000256" key="5">
    <source>
        <dbReference type="ARBA" id="ARBA00022692"/>
    </source>
</evidence>
<dbReference type="GO" id="GO:0015288">
    <property type="term" value="F:porin activity"/>
    <property type="evidence" value="ECO:0007669"/>
    <property type="project" value="TreeGrafter"/>
</dbReference>
<comment type="subcellular location">
    <subcellularLocation>
        <location evidence="1">Cell outer membrane</location>
    </subcellularLocation>
</comment>
<proteinExistence type="inferred from homology"/>
<evidence type="ECO:0000256" key="4">
    <source>
        <dbReference type="ARBA" id="ARBA00022452"/>
    </source>
</evidence>
<evidence type="ECO:0000313" key="10">
    <source>
        <dbReference type="Proteomes" id="UP000253209"/>
    </source>
</evidence>
<dbReference type="Gene3D" id="1.20.1600.10">
    <property type="entry name" value="Outer membrane efflux proteins (OEP)"/>
    <property type="match status" value="1"/>
</dbReference>
<name>A0A367GLR6_9SPHI</name>
<evidence type="ECO:0000313" key="9">
    <source>
        <dbReference type="EMBL" id="RCH53806.1"/>
    </source>
</evidence>
<protein>
    <submittedName>
        <fullName evidence="9">TolC family protein</fullName>
    </submittedName>
</protein>
<dbReference type="InterPro" id="IPR051906">
    <property type="entry name" value="TolC-like"/>
</dbReference>
<keyword evidence="4" id="KW-1134">Transmembrane beta strand</keyword>
<dbReference type="PANTHER" id="PTHR30026:SF20">
    <property type="entry name" value="OUTER MEMBRANE PROTEIN TOLC"/>
    <property type="match status" value="1"/>
</dbReference>
<dbReference type="Proteomes" id="UP000253209">
    <property type="component" value="Unassembled WGS sequence"/>
</dbReference>
<dbReference type="OrthoDB" id="916581at2"/>
<organism evidence="9 10">
    <name type="scientific">Mucilaginibacter hurinus</name>
    <dbReference type="NCBI Taxonomy" id="2201324"/>
    <lineage>
        <taxon>Bacteria</taxon>
        <taxon>Pseudomonadati</taxon>
        <taxon>Bacteroidota</taxon>
        <taxon>Sphingobacteriia</taxon>
        <taxon>Sphingobacteriales</taxon>
        <taxon>Sphingobacteriaceae</taxon>
        <taxon>Mucilaginibacter</taxon>
    </lineage>
</organism>
<keyword evidence="5 8" id="KW-0812">Transmembrane</keyword>
<keyword evidence="10" id="KW-1185">Reference proteome</keyword>
<keyword evidence="3" id="KW-0813">Transport</keyword>